<gene>
    <name evidence="1" type="ORF">SDC9_153051</name>
</gene>
<accession>A0A645EUT4</accession>
<protein>
    <submittedName>
        <fullName evidence="1">Uncharacterized protein</fullName>
    </submittedName>
</protein>
<sequence length="227" mass="25052">MRVAFEHGAIHERAGVAFVRVADDEFSFARRVVPRLPLHAGRESRAAASAHAGAFDFVNHFLRVFFVERFGRGEIPVPADVGVQTVVFDYAAVAQCDSNLFFEEVDVVDLGDMLFQGEIVERVLCQNFAVQDMLVDHPPRDLRRQFGIKNAFGQNQHNGSRRAGADAAGLAQKNLVFHADLFQFVGNGVSHIGAVGGNAARAAADQHLKRVRRRVFVVSGFNLLEIR</sequence>
<organism evidence="1">
    <name type="scientific">bioreactor metagenome</name>
    <dbReference type="NCBI Taxonomy" id="1076179"/>
    <lineage>
        <taxon>unclassified sequences</taxon>
        <taxon>metagenomes</taxon>
        <taxon>ecological metagenomes</taxon>
    </lineage>
</organism>
<dbReference type="EMBL" id="VSSQ01051705">
    <property type="protein sequence ID" value="MPN05798.1"/>
    <property type="molecule type" value="Genomic_DNA"/>
</dbReference>
<evidence type="ECO:0000313" key="1">
    <source>
        <dbReference type="EMBL" id="MPN05798.1"/>
    </source>
</evidence>
<comment type="caution">
    <text evidence="1">The sequence shown here is derived from an EMBL/GenBank/DDBJ whole genome shotgun (WGS) entry which is preliminary data.</text>
</comment>
<reference evidence="1" key="1">
    <citation type="submission" date="2019-08" db="EMBL/GenBank/DDBJ databases">
        <authorList>
            <person name="Kucharzyk K."/>
            <person name="Murdoch R.W."/>
            <person name="Higgins S."/>
            <person name="Loffler F."/>
        </authorList>
    </citation>
    <scope>NUCLEOTIDE SEQUENCE</scope>
</reference>
<proteinExistence type="predicted"/>
<dbReference type="AlphaFoldDB" id="A0A645EUT4"/>
<name>A0A645EUT4_9ZZZZ</name>